<keyword evidence="3" id="KW-0804">Transcription</keyword>
<dbReference type="InterPro" id="IPR018062">
    <property type="entry name" value="HTH_AraC-typ_CS"/>
</dbReference>
<organism evidence="6 7">
    <name type="scientific">Burkholderia pseudomallei (strain 1710b)</name>
    <dbReference type="NCBI Taxonomy" id="320372"/>
    <lineage>
        <taxon>Bacteria</taxon>
        <taxon>Pseudomonadati</taxon>
        <taxon>Pseudomonadota</taxon>
        <taxon>Betaproteobacteria</taxon>
        <taxon>Burkholderiales</taxon>
        <taxon>Burkholderiaceae</taxon>
        <taxon>Burkholderia</taxon>
        <taxon>pseudomallei group</taxon>
    </lineage>
</organism>
<dbReference type="SMART" id="SM00342">
    <property type="entry name" value="HTH_ARAC"/>
    <property type="match status" value="1"/>
</dbReference>
<dbReference type="HOGENOM" id="CLU_000445_88_4_4"/>
<dbReference type="Pfam" id="PF12833">
    <property type="entry name" value="HTH_18"/>
    <property type="match status" value="1"/>
</dbReference>
<evidence type="ECO:0000256" key="1">
    <source>
        <dbReference type="ARBA" id="ARBA00023015"/>
    </source>
</evidence>
<dbReference type="PANTHER" id="PTHR46796:SF14">
    <property type="entry name" value="TRANSCRIPTIONAL REGULATORY PROTEIN"/>
    <property type="match status" value="1"/>
</dbReference>
<dbReference type="KEGG" id="bpm:BURPS1710b_A1981"/>
<dbReference type="PANTHER" id="PTHR46796">
    <property type="entry name" value="HTH-TYPE TRANSCRIPTIONAL ACTIVATOR RHAS-RELATED"/>
    <property type="match status" value="1"/>
</dbReference>
<keyword evidence="2" id="KW-0238">DNA-binding</keyword>
<dbReference type="InterPro" id="IPR018060">
    <property type="entry name" value="HTH_AraC"/>
</dbReference>
<proteinExistence type="predicted"/>
<accession>Q3JH21</accession>
<feature type="domain" description="HTH araC/xylS-type" evidence="5">
    <location>
        <begin position="278"/>
        <end position="381"/>
    </location>
</feature>
<dbReference type="PROSITE" id="PS01124">
    <property type="entry name" value="HTH_ARAC_FAMILY_2"/>
    <property type="match status" value="1"/>
</dbReference>
<feature type="region of interest" description="Disordered" evidence="4">
    <location>
        <begin position="1"/>
        <end position="58"/>
    </location>
</feature>
<dbReference type="InterPro" id="IPR050204">
    <property type="entry name" value="AraC_XylS_family_regulators"/>
</dbReference>
<reference evidence="6 7" key="1">
    <citation type="submission" date="2005-09" db="EMBL/GenBank/DDBJ databases">
        <authorList>
            <person name="Woods D.E."/>
            <person name="Nierman W.C."/>
        </authorList>
    </citation>
    <scope>NUCLEOTIDE SEQUENCE [LARGE SCALE GENOMIC DNA]</scope>
    <source>
        <strain evidence="6 7">1710b</strain>
    </source>
</reference>
<dbReference type="PROSITE" id="PS00041">
    <property type="entry name" value="HTH_ARAC_FAMILY_1"/>
    <property type="match status" value="1"/>
</dbReference>
<evidence type="ECO:0000313" key="7">
    <source>
        <dbReference type="Proteomes" id="UP000002700"/>
    </source>
</evidence>
<dbReference type="Gene3D" id="1.10.10.60">
    <property type="entry name" value="Homeodomain-like"/>
    <property type="match status" value="2"/>
</dbReference>
<sequence length="384" mass="41986">MHTGTQRQTARRRGVRSTPANTRRPRRRAARHAPARPSRTANGHGAETAAHASARGECRCGAPPYAARGRALASRPAHRFRNCSMSSPARHSPPQTITKDSLGCTSSGFLTDIERETALLRFYRKHTTGLRLEQVSTPASGRGVLIGISLSGGHRRKILRGRRSVTHDFRADSVYVRDFSEDYRADMMSDFDFALVELSPSFIDGLAERGRPARIAGVAPTLAHDDRLLGELGRALALALQSGDAADAMLVDQLGIAIGTHAMHAYGGLRADEPKQRRRLSAPLERRAKEMLAAGATSVDEIARACRVSRGYFINAFSATTGKTPHQWLIEQRIEAAKHLLAHGDWTLARIAEHCGFSSQSHFTQSFAKAIGLPPGAWRRRARA</sequence>
<evidence type="ECO:0000313" key="6">
    <source>
        <dbReference type="EMBL" id="ABA53477.1"/>
    </source>
</evidence>
<evidence type="ECO:0000256" key="3">
    <source>
        <dbReference type="ARBA" id="ARBA00023163"/>
    </source>
</evidence>
<evidence type="ECO:0000256" key="4">
    <source>
        <dbReference type="SAM" id="MobiDB-lite"/>
    </source>
</evidence>
<feature type="compositionally biased region" description="Basic residues" evidence="4">
    <location>
        <begin position="23"/>
        <end position="34"/>
    </location>
</feature>
<name>Q3JH21_BURP1</name>
<dbReference type="GO" id="GO:0003700">
    <property type="term" value="F:DNA-binding transcription factor activity"/>
    <property type="evidence" value="ECO:0007669"/>
    <property type="project" value="InterPro"/>
</dbReference>
<protein>
    <submittedName>
        <fullName evidence="6">Transcriptional regulator, AraC family</fullName>
    </submittedName>
</protein>
<dbReference type="GO" id="GO:0043565">
    <property type="term" value="F:sequence-specific DNA binding"/>
    <property type="evidence" value="ECO:0007669"/>
    <property type="project" value="InterPro"/>
</dbReference>
<dbReference type="InterPro" id="IPR009057">
    <property type="entry name" value="Homeodomain-like_sf"/>
</dbReference>
<dbReference type="EMBL" id="CP000125">
    <property type="protein sequence ID" value="ABA53477.1"/>
    <property type="molecule type" value="Genomic_DNA"/>
</dbReference>
<gene>
    <name evidence="6" type="ordered locus">BURPS1710b_A1981</name>
</gene>
<keyword evidence="1" id="KW-0805">Transcription regulation</keyword>
<evidence type="ECO:0000256" key="2">
    <source>
        <dbReference type="ARBA" id="ARBA00023125"/>
    </source>
</evidence>
<dbReference type="AlphaFoldDB" id="Q3JH21"/>
<dbReference type="Proteomes" id="UP000002700">
    <property type="component" value="Chromosome II"/>
</dbReference>
<evidence type="ECO:0000259" key="5">
    <source>
        <dbReference type="PROSITE" id="PS01124"/>
    </source>
</evidence>
<dbReference type="EnsemblBacteria" id="ABA53477">
    <property type="protein sequence ID" value="ABA53477"/>
    <property type="gene ID" value="BURPS1710b_A1981"/>
</dbReference>
<dbReference type="SUPFAM" id="SSF46689">
    <property type="entry name" value="Homeodomain-like"/>
    <property type="match status" value="2"/>
</dbReference>